<dbReference type="KEGG" id="ttu:TERTU_0698"/>
<organism evidence="2 3">
    <name type="scientific">Teredinibacter turnerae (strain ATCC 39867 / T7901)</name>
    <dbReference type="NCBI Taxonomy" id="377629"/>
    <lineage>
        <taxon>Bacteria</taxon>
        <taxon>Pseudomonadati</taxon>
        <taxon>Pseudomonadota</taxon>
        <taxon>Gammaproteobacteria</taxon>
        <taxon>Cellvibrionales</taxon>
        <taxon>Cellvibrionaceae</taxon>
        <taxon>Teredinibacter</taxon>
    </lineage>
</organism>
<gene>
    <name evidence="2" type="ordered locus">TERTU_0698</name>
</gene>
<evidence type="ECO:0000256" key="1">
    <source>
        <dbReference type="SAM" id="SignalP"/>
    </source>
</evidence>
<evidence type="ECO:0008006" key="4">
    <source>
        <dbReference type="Google" id="ProtNLM"/>
    </source>
</evidence>
<dbReference type="EMBL" id="CP001614">
    <property type="protein sequence ID" value="ACR10890.1"/>
    <property type="molecule type" value="Genomic_DNA"/>
</dbReference>
<dbReference type="RefSeq" id="WP_015817002.1">
    <property type="nucleotide sequence ID" value="NC_012997.1"/>
</dbReference>
<dbReference type="Proteomes" id="UP000009080">
    <property type="component" value="Chromosome"/>
</dbReference>
<feature type="chain" id="PRO_5002948777" description="Outer membrane protein beta-barrel domain-containing protein" evidence="1">
    <location>
        <begin position="23"/>
        <end position="181"/>
    </location>
</feature>
<proteinExistence type="predicted"/>
<name>C5BNW4_TERTT</name>
<protein>
    <recommendedName>
        <fullName evidence="4">Outer membrane protein beta-barrel domain-containing protein</fullName>
    </recommendedName>
</protein>
<reference evidence="2 3" key="1">
    <citation type="journal article" date="2009" name="PLoS ONE">
        <title>The complete genome of Teredinibacter turnerae T7901: an intracellular endosymbiont of marine wood-boring bivalves (shipworms).</title>
        <authorList>
            <person name="Yang J.C."/>
            <person name="Madupu R."/>
            <person name="Durkin A.S."/>
            <person name="Ekborg N.A."/>
            <person name="Pedamallu C.S."/>
            <person name="Hostetler J.B."/>
            <person name="Radune D."/>
            <person name="Toms B.S."/>
            <person name="Henrissat B."/>
            <person name="Coutinho P.M."/>
            <person name="Schwarz S."/>
            <person name="Field L."/>
            <person name="Trindade-Silva A.E."/>
            <person name="Soares C.A.G."/>
            <person name="Elshahawi S."/>
            <person name="Hanora A."/>
            <person name="Schmidt E.W."/>
            <person name="Haygood M.G."/>
            <person name="Posfai J."/>
            <person name="Benner J."/>
            <person name="Madinger C."/>
            <person name="Nove J."/>
            <person name="Anton B."/>
            <person name="Chaudhary K."/>
            <person name="Foster J."/>
            <person name="Holman A."/>
            <person name="Kumar S."/>
            <person name="Lessard P.A."/>
            <person name="Luyten Y.A."/>
            <person name="Slatko B."/>
            <person name="Wood N."/>
            <person name="Wu B."/>
            <person name="Teplitski M."/>
            <person name="Mougous J.D."/>
            <person name="Ward N."/>
            <person name="Eisen J.A."/>
            <person name="Badger J.H."/>
            <person name="Distel D.L."/>
        </authorList>
    </citation>
    <scope>NUCLEOTIDE SEQUENCE [LARGE SCALE GENOMIC DNA]</scope>
    <source>
        <strain evidence="3">ATCC 39867 / T7901</strain>
    </source>
</reference>
<dbReference type="AlphaFoldDB" id="C5BNW4"/>
<evidence type="ECO:0000313" key="2">
    <source>
        <dbReference type="EMBL" id="ACR10890.1"/>
    </source>
</evidence>
<feature type="signal peptide" evidence="1">
    <location>
        <begin position="1"/>
        <end position="22"/>
    </location>
</feature>
<keyword evidence="3" id="KW-1185">Reference proteome</keyword>
<accession>C5BNW4</accession>
<dbReference type="HOGENOM" id="CLU_1488342_0_0_6"/>
<dbReference type="eggNOG" id="ENOG5033ERT">
    <property type="taxonomic scope" value="Bacteria"/>
</dbReference>
<evidence type="ECO:0000313" key="3">
    <source>
        <dbReference type="Proteomes" id="UP000009080"/>
    </source>
</evidence>
<dbReference type="OrthoDB" id="6386787at2"/>
<sequence length="181" mass="19767">MVNKLQIFVLGSLLLLTADVGAAELSLGVGATAYQTDYLTGNAEFDSADHDGTDIKATFAIHNVYGEYQRHKVGVGLDYFNVNDQRLIGYRALDYRYQVSRHFQGGLFLGAASLDSGIPQNGYYGGVNLGLLDVVFDTDIVFEINIGSGLARDRTSKDVPGEKPDIFLDFVASSITLQKRF</sequence>
<dbReference type="STRING" id="377629.TERTU_0698"/>
<keyword evidence="1" id="KW-0732">Signal</keyword>